<keyword evidence="2 5" id="KW-0812">Transmembrane</keyword>
<dbReference type="InterPro" id="IPR006977">
    <property type="entry name" value="Yip1_dom"/>
</dbReference>
<feature type="transmembrane region" description="Helical" evidence="5">
    <location>
        <begin position="24"/>
        <end position="46"/>
    </location>
</feature>
<evidence type="ECO:0000256" key="3">
    <source>
        <dbReference type="ARBA" id="ARBA00022989"/>
    </source>
</evidence>
<accession>A0A202ED58</accession>
<gene>
    <name evidence="7" type="ORF">B2G88_04930</name>
</gene>
<keyword evidence="3 5" id="KW-1133">Transmembrane helix</keyword>
<evidence type="ECO:0000256" key="4">
    <source>
        <dbReference type="ARBA" id="ARBA00023136"/>
    </source>
</evidence>
<keyword evidence="8" id="KW-1185">Reference proteome</keyword>
<dbReference type="AlphaFoldDB" id="A0A202ED58"/>
<dbReference type="GO" id="GO:0016020">
    <property type="term" value="C:membrane"/>
    <property type="evidence" value="ECO:0007669"/>
    <property type="project" value="UniProtKB-SubCell"/>
</dbReference>
<evidence type="ECO:0000259" key="6">
    <source>
        <dbReference type="Pfam" id="PF04893"/>
    </source>
</evidence>
<reference evidence="7 8" key="1">
    <citation type="submission" date="2017-02" db="EMBL/GenBank/DDBJ databases">
        <title>Natronthermophilus aegyptiacus gen. nov.,sp. nov., an aerobic, extremely halophilic alkalithermophilic archaeon isolated from the athalassohaline Wadi An Natrun, Egypt.</title>
        <authorList>
            <person name="Zhao B."/>
        </authorList>
    </citation>
    <scope>NUCLEOTIDE SEQUENCE [LARGE SCALE GENOMIC DNA]</scope>
    <source>
        <strain evidence="7 8">CGMCC 1.3597</strain>
    </source>
</reference>
<evidence type="ECO:0000256" key="2">
    <source>
        <dbReference type="ARBA" id="ARBA00022692"/>
    </source>
</evidence>
<organism evidence="7 8">
    <name type="scientific">Natronolimnobius baerhuensis</name>
    <dbReference type="NCBI Taxonomy" id="253108"/>
    <lineage>
        <taxon>Archaea</taxon>
        <taxon>Methanobacteriati</taxon>
        <taxon>Methanobacteriota</taxon>
        <taxon>Stenosarchaea group</taxon>
        <taxon>Halobacteria</taxon>
        <taxon>Halobacteriales</taxon>
        <taxon>Natrialbaceae</taxon>
        <taxon>Natronolimnobius</taxon>
    </lineage>
</organism>
<dbReference type="RefSeq" id="WP_054863071.1">
    <property type="nucleotide sequence ID" value="NZ_MWPH01000001.1"/>
</dbReference>
<protein>
    <recommendedName>
        <fullName evidence="6">Yip1 domain-containing protein</fullName>
    </recommendedName>
</protein>
<dbReference type="Pfam" id="PF04893">
    <property type="entry name" value="Yip1"/>
    <property type="match status" value="1"/>
</dbReference>
<feature type="transmembrane region" description="Helical" evidence="5">
    <location>
        <begin position="92"/>
        <end position="113"/>
    </location>
</feature>
<feature type="domain" description="Yip1" evidence="6">
    <location>
        <begin position="7"/>
        <end position="177"/>
    </location>
</feature>
<evidence type="ECO:0000313" key="7">
    <source>
        <dbReference type="EMBL" id="OVE86137.1"/>
    </source>
</evidence>
<comment type="subcellular location">
    <subcellularLocation>
        <location evidence="1">Membrane</location>
        <topology evidence="1">Multi-pass membrane protein</topology>
    </subcellularLocation>
</comment>
<dbReference type="OrthoDB" id="116519at2157"/>
<dbReference type="Proteomes" id="UP000196084">
    <property type="component" value="Unassembled WGS sequence"/>
</dbReference>
<feature type="transmembrane region" description="Helical" evidence="5">
    <location>
        <begin position="159"/>
        <end position="179"/>
    </location>
</feature>
<evidence type="ECO:0000313" key="8">
    <source>
        <dbReference type="Proteomes" id="UP000196084"/>
    </source>
</evidence>
<proteinExistence type="predicted"/>
<evidence type="ECO:0000256" key="1">
    <source>
        <dbReference type="ARBA" id="ARBA00004141"/>
    </source>
</evidence>
<keyword evidence="4 5" id="KW-0472">Membrane</keyword>
<feature type="transmembrane region" description="Helical" evidence="5">
    <location>
        <begin position="125"/>
        <end position="147"/>
    </location>
</feature>
<evidence type="ECO:0000256" key="5">
    <source>
        <dbReference type="SAM" id="Phobius"/>
    </source>
</evidence>
<dbReference type="EMBL" id="MWPH01000001">
    <property type="protein sequence ID" value="OVE86137.1"/>
    <property type="molecule type" value="Genomic_DNA"/>
</dbReference>
<feature type="transmembrane region" description="Helical" evidence="5">
    <location>
        <begin position="58"/>
        <end position="80"/>
    </location>
</feature>
<comment type="caution">
    <text evidence="7">The sequence shown here is derived from an EMBL/GenBank/DDBJ whole genome shotgun (WGS) entry which is preliminary data.</text>
</comment>
<name>A0A202ED58_9EURY</name>
<sequence length="183" mass="19709">MVRTPLVFPNDYFARSDAFSPWKVVGPIIAYWLASVAISMLMRYAIASEWANEYGRLLYHTLQSTVLTLLVFTLIAYVIGQAAGGDGEPVDALVLAAWGLVPALLARSGFLILEFGPVGGSEATPATNIAVVIAAGAIACIWIGYCWRDGFRHAFGLERAVATPAAALGVGLCAVWFFWPWLV</sequence>